<feature type="transmembrane region" description="Helical" evidence="1">
    <location>
        <begin position="36"/>
        <end position="56"/>
    </location>
</feature>
<dbReference type="Proteomes" id="UP000077824">
    <property type="component" value="Chromosome"/>
</dbReference>
<evidence type="ECO:0000256" key="1">
    <source>
        <dbReference type="SAM" id="Phobius"/>
    </source>
</evidence>
<proteinExistence type="predicted"/>
<organism evidence="2 3">
    <name type="scientific">Chryseobacterium glaciei</name>
    <dbReference type="NCBI Taxonomy" id="1685010"/>
    <lineage>
        <taxon>Bacteria</taxon>
        <taxon>Pseudomonadati</taxon>
        <taxon>Bacteroidota</taxon>
        <taxon>Flavobacteriia</taxon>
        <taxon>Flavobacteriales</taxon>
        <taxon>Weeksellaceae</taxon>
        <taxon>Chryseobacterium group</taxon>
        <taxon>Chryseobacterium</taxon>
    </lineage>
</organism>
<keyword evidence="1" id="KW-1133">Transmembrane helix</keyword>
<dbReference type="AlphaFoldDB" id="A0A172XU33"/>
<protein>
    <submittedName>
        <fullName evidence="2">Uncharacterized protein</fullName>
    </submittedName>
</protein>
<keyword evidence="1" id="KW-0812">Transmembrane</keyword>
<gene>
    <name evidence="2" type="ORF">A0O34_08255</name>
</gene>
<evidence type="ECO:0000313" key="3">
    <source>
        <dbReference type="Proteomes" id="UP000077824"/>
    </source>
</evidence>
<sequence length="66" mass="7397">MVDYFNFFKSLIIISIITGALTLAATDPKKHRTIRILLLIIAVILFIIGLGGYFLMSVSNVGSYRY</sequence>
<feature type="transmembrane region" description="Helical" evidence="1">
    <location>
        <begin position="6"/>
        <end position="24"/>
    </location>
</feature>
<reference evidence="2 3" key="1">
    <citation type="submission" date="2016-04" db="EMBL/GenBank/DDBJ databases">
        <title>Complete Genome Sequence of Chryseobacterium sp. IHBB 10212.</title>
        <authorList>
            <person name="Pal M."/>
            <person name="Swarnkar M.K."/>
            <person name="Kaushal K."/>
            <person name="Chhibber S."/>
            <person name="Singh A.K."/>
            <person name="Gulati A."/>
        </authorList>
    </citation>
    <scope>NUCLEOTIDE SEQUENCE [LARGE SCALE GENOMIC DNA]</scope>
    <source>
        <strain evidence="2 3">IHBB 10212</strain>
    </source>
</reference>
<name>A0A172XU33_9FLAO</name>
<dbReference type="EMBL" id="CP015199">
    <property type="protein sequence ID" value="ANF50513.1"/>
    <property type="molecule type" value="Genomic_DNA"/>
</dbReference>
<dbReference type="STRING" id="1685010.A0O34_08255"/>
<dbReference type="KEGG" id="chh:A0O34_08255"/>
<evidence type="ECO:0000313" key="2">
    <source>
        <dbReference type="EMBL" id="ANF50513.1"/>
    </source>
</evidence>
<dbReference type="RefSeq" id="WP_066753642.1">
    <property type="nucleotide sequence ID" value="NZ_CP015199.1"/>
</dbReference>
<keyword evidence="1" id="KW-0472">Membrane</keyword>
<keyword evidence="3" id="KW-1185">Reference proteome</keyword>
<dbReference type="OrthoDB" id="1274264at2"/>
<accession>A0A172XU33</accession>